<evidence type="ECO:0000313" key="1">
    <source>
        <dbReference type="EMBL" id="MBX39934.1"/>
    </source>
</evidence>
<organism evidence="1">
    <name type="scientific">Rhizophora mucronata</name>
    <name type="common">Asiatic mangrove</name>
    <dbReference type="NCBI Taxonomy" id="61149"/>
    <lineage>
        <taxon>Eukaryota</taxon>
        <taxon>Viridiplantae</taxon>
        <taxon>Streptophyta</taxon>
        <taxon>Embryophyta</taxon>
        <taxon>Tracheophyta</taxon>
        <taxon>Spermatophyta</taxon>
        <taxon>Magnoliopsida</taxon>
        <taxon>eudicotyledons</taxon>
        <taxon>Gunneridae</taxon>
        <taxon>Pentapetalae</taxon>
        <taxon>rosids</taxon>
        <taxon>fabids</taxon>
        <taxon>Malpighiales</taxon>
        <taxon>Rhizophoraceae</taxon>
        <taxon>Rhizophora</taxon>
    </lineage>
</organism>
<dbReference type="AlphaFoldDB" id="A0A2P2NBV3"/>
<name>A0A2P2NBV3_RHIMU</name>
<accession>A0A2P2NBV3</accession>
<sequence>MNQISITQFILFHMKLEYLLVCAMYSE</sequence>
<reference evidence="1" key="1">
    <citation type="submission" date="2018-02" db="EMBL/GenBank/DDBJ databases">
        <title>Rhizophora mucronata_Transcriptome.</title>
        <authorList>
            <person name="Meera S.P."/>
            <person name="Sreeshan A."/>
            <person name="Augustine A."/>
        </authorList>
    </citation>
    <scope>NUCLEOTIDE SEQUENCE</scope>
    <source>
        <tissue evidence="1">Leaf</tissue>
    </source>
</reference>
<protein>
    <submittedName>
        <fullName evidence="1">Uncharacterized protein</fullName>
    </submittedName>
</protein>
<dbReference type="EMBL" id="GGEC01059450">
    <property type="protein sequence ID" value="MBX39934.1"/>
    <property type="molecule type" value="Transcribed_RNA"/>
</dbReference>
<proteinExistence type="predicted"/>